<evidence type="ECO:0000256" key="1">
    <source>
        <dbReference type="ARBA" id="ARBA00009892"/>
    </source>
</evidence>
<dbReference type="GO" id="GO:0005737">
    <property type="term" value="C:cytoplasm"/>
    <property type="evidence" value="ECO:0007669"/>
    <property type="project" value="TreeGrafter"/>
</dbReference>
<dbReference type="PANTHER" id="PTHR11703:SF0">
    <property type="entry name" value="DEOXYHYPUSINE SYNTHASE"/>
    <property type="match status" value="1"/>
</dbReference>
<evidence type="ECO:0000256" key="2">
    <source>
        <dbReference type="ARBA" id="ARBA00023027"/>
    </source>
</evidence>
<dbReference type="PANTHER" id="PTHR11703">
    <property type="entry name" value="DEOXYHYPUSINE SYNTHASE"/>
    <property type="match status" value="1"/>
</dbReference>
<gene>
    <name evidence="3" type="ORF">METZ01_LOCUS32757</name>
</gene>
<organism evidence="3">
    <name type="scientific">marine metagenome</name>
    <dbReference type="NCBI Taxonomy" id="408172"/>
    <lineage>
        <taxon>unclassified sequences</taxon>
        <taxon>metagenomes</taxon>
        <taxon>ecological metagenomes</taxon>
    </lineage>
</organism>
<dbReference type="EMBL" id="UINC01001405">
    <property type="protein sequence ID" value="SUZ79903.1"/>
    <property type="molecule type" value="Genomic_DNA"/>
</dbReference>
<evidence type="ECO:0008006" key="4">
    <source>
        <dbReference type="Google" id="ProtNLM"/>
    </source>
</evidence>
<dbReference type="InterPro" id="IPR036982">
    <property type="entry name" value="Deoxyhypusine_synthase_sf"/>
</dbReference>
<evidence type="ECO:0000313" key="3">
    <source>
        <dbReference type="EMBL" id="SUZ79903.1"/>
    </source>
</evidence>
<dbReference type="InterPro" id="IPR029035">
    <property type="entry name" value="DHS-like_NAD/FAD-binding_dom"/>
</dbReference>
<keyword evidence="2" id="KW-0520">NAD</keyword>
<dbReference type="SUPFAM" id="SSF52467">
    <property type="entry name" value="DHS-like NAD/FAD-binding domain"/>
    <property type="match status" value="1"/>
</dbReference>
<accession>A0A381QQR7</accession>
<dbReference type="AlphaFoldDB" id="A0A381QQR7"/>
<name>A0A381QQR7_9ZZZZ</name>
<dbReference type="Pfam" id="PF01916">
    <property type="entry name" value="DS"/>
    <property type="match status" value="1"/>
</dbReference>
<dbReference type="Gene3D" id="3.40.910.10">
    <property type="entry name" value="Deoxyhypusine synthase"/>
    <property type="match status" value="1"/>
</dbReference>
<proteinExistence type="inferred from homology"/>
<dbReference type="InterPro" id="IPR002773">
    <property type="entry name" value="Deoxyhypusine_synthase"/>
</dbReference>
<protein>
    <recommendedName>
        <fullName evidence="4">Deoxyhypusine synthase</fullName>
    </recommendedName>
</protein>
<dbReference type="GO" id="GO:0034038">
    <property type="term" value="F:deoxyhypusine synthase activity"/>
    <property type="evidence" value="ECO:0007669"/>
    <property type="project" value="TreeGrafter"/>
</dbReference>
<sequence>MSAIRDFIERHFRHFNAREVVEAARAYETHLEGGGKMLLAMAGAMSTGEIGIILARMIREGKVHAISCTGANLEEDIFNLISNRDYEVIPSWRDLSPEDERELRDRGMNRVTDTCIPENAMRQIEERLLECWQRAATIKDRRMPVDFFFEILDDPTFAEHYQIDPNHSWLLAAKEAAIPVYVPGWEDSTIGNMFTANVMMGHLPNHLSVKTGTEQFQALMEWYQSEHNSSASASIGFFQIGGGIAGDFAICAVPCIVQDLKHEVPCWSYLCQITDAQPSFGGYSGAPANEKITWGKIDSDTPRFEINSDASIVAPLIFAWVLGD</sequence>
<comment type="similarity">
    <text evidence="1">Belongs to the deoxyhypusine synthase family.</text>
</comment>
<reference evidence="3" key="1">
    <citation type="submission" date="2018-05" db="EMBL/GenBank/DDBJ databases">
        <authorList>
            <person name="Lanie J.A."/>
            <person name="Ng W.-L."/>
            <person name="Kazmierczak K.M."/>
            <person name="Andrzejewski T.M."/>
            <person name="Davidsen T.M."/>
            <person name="Wayne K.J."/>
            <person name="Tettelin H."/>
            <person name="Glass J.I."/>
            <person name="Rusch D."/>
            <person name="Podicherti R."/>
            <person name="Tsui H.-C.T."/>
            <person name="Winkler M.E."/>
        </authorList>
    </citation>
    <scope>NUCLEOTIDE SEQUENCE</scope>
</reference>